<keyword evidence="3" id="KW-0611">Plant defense</keyword>
<reference evidence="9" key="2">
    <citation type="submission" date="2019-01" db="UniProtKB">
        <authorList>
            <consortium name="EnsemblPlants"/>
        </authorList>
    </citation>
    <scope>IDENTIFICATION</scope>
    <source>
        <strain evidence="9">cv. Heinz 1706</strain>
    </source>
</reference>
<feature type="compositionally biased region" description="Polar residues" evidence="6">
    <location>
        <begin position="135"/>
        <end position="151"/>
    </location>
</feature>
<evidence type="ECO:0000256" key="2">
    <source>
        <dbReference type="ARBA" id="ARBA00022475"/>
    </source>
</evidence>
<evidence type="ECO:0000259" key="8">
    <source>
        <dbReference type="PROSITE" id="PS01031"/>
    </source>
</evidence>
<feature type="compositionally biased region" description="Basic and acidic residues" evidence="6">
    <location>
        <begin position="152"/>
        <end position="171"/>
    </location>
</feature>
<reference evidence="9" key="1">
    <citation type="journal article" date="2012" name="Nature">
        <title>The tomato genome sequence provides insights into fleshy fruit evolution.</title>
        <authorList>
            <consortium name="Tomato Genome Consortium"/>
        </authorList>
    </citation>
    <scope>NUCLEOTIDE SEQUENCE [LARGE SCALE GENOMIC DNA]</scope>
    <source>
        <strain evidence="9">cv. Heinz 1706</strain>
    </source>
</reference>
<dbReference type="PaxDb" id="4081-Solyc09g007140.2.1"/>
<dbReference type="SUPFAM" id="SSF49764">
    <property type="entry name" value="HSP20-like chaperones"/>
    <property type="match status" value="1"/>
</dbReference>
<dbReference type="InParanoid" id="A0A3Q7HW64"/>
<keyword evidence="7" id="KW-1133">Transmembrane helix</keyword>
<sequence length="260" mass="29745">CFNIFNTNNTKNYKFHKFSKIKIKMDSKGAAPNQVYEDFVPTTELVQEQDSDTLLLDLTGFRKEQVRVQLTRTGVVKISGQRPVAENKWLRFQKDFPVSQNCDRTKISAKFENGILYVKQPKLITTSPQKKDQELPTSDPQQPNDEPQPTSQKKDEQQTQDEKTQTEELPKHQATNAEKPEMEEQDTKETPAEYTGASSTMEEENKPSYACKLDKDAYTRTADVVAEKLKMPRKLMNMTLIALLVLGIGLYISNKMKSNN</sequence>
<dbReference type="GO" id="GO:0005886">
    <property type="term" value="C:plasma membrane"/>
    <property type="evidence" value="ECO:0007669"/>
    <property type="project" value="UniProtKB-SubCell"/>
</dbReference>
<dbReference type="Pfam" id="PF00011">
    <property type="entry name" value="HSP20"/>
    <property type="match status" value="1"/>
</dbReference>
<comment type="similarity">
    <text evidence="4 5">Belongs to the small heat shock protein (HSP20) family.</text>
</comment>
<dbReference type="FunCoup" id="A0A3Q7HW64">
    <property type="interactions" value="87"/>
</dbReference>
<keyword evidence="7" id="KW-0812">Transmembrane</keyword>
<dbReference type="Gramene" id="Solyc09g007140.3.1">
    <property type="protein sequence ID" value="Solyc09g007140.3.1"/>
    <property type="gene ID" value="Solyc09g007140.3"/>
</dbReference>
<dbReference type="GO" id="GO:0034605">
    <property type="term" value="P:cellular response to heat"/>
    <property type="evidence" value="ECO:0000318"/>
    <property type="project" value="GO_Central"/>
</dbReference>
<evidence type="ECO:0000256" key="4">
    <source>
        <dbReference type="PROSITE-ProRule" id="PRU00285"/>
    </source>
</evidence>
<evidence type="ECO:0000313" key="9">
    <source>
        <dbReference type="EnsemblPlants" id="Solyc09g007140.3.1"/>
    </source>
</evidence>
<dbReference type="STRING" id="4081.A0A3Q7HW64"/>
<evidence type="ECO:0000256" key="5">
    <source>
        <dbReference type="RuleBase" id="RU003616"/>
    </source>
</evidence>
<organism evidence="9">
    <name type="scientific">Solanum lycopersicum</name>
    <name type="common">Tomato</name>
    <name type="synonym">Lycopersicon esculentum</name>
    <dbReference type="NCBI Taxonomy" id="4081"/>
    <lineage>
        <taxon>Eukaryota</taxon>
        <taxon>Viridiplantae</taxon>
        <taxon>Streptophyta</taxon>
        <taxon>Embryophyta</taxon>
        <taxon>Tracheophyta</taxon>
        <taxon>Spermatophyta</taxon>
        <taxon>Magnoliopsida</taxon>
        <taxon>eudicotyledons</taxon>
        <taxon>Gunneridae</taxon>
        <taxon>Pentapetalae</taxon>
        <taxon>asterids</taxon>
        <taxon>lamiids</taxon>
        <taxon>Solanales</taxon>
        <taxon>Solanaceae</taxon>
        <taxon>Solanoideae</taxon>
        <taxon>Solaneae</taxon>
        <taxon>Solanum</taxon>
        <taxon>Solanum subgen. Lycopersicon</taxon>
    </lineage>
</organism>
<feature type="domain" description="SHSP" evidence="8">
    <location>
        <begin position="34"/>
        <end position="138"/>
    </location>
</feature>
<dbReference type="EnsemblPlants" id="Solyc09g007140.3.1">
    <property type="protein sequence ID" value="Solyc09g007140.3.1"/>
    <property type="gene ID" value="Solyc09g007140.3"/>
</dbReference>
<evidence type="ECO:0000313" key="10">
    <source>
        <dbReference type="Proteomes" id="UP000004994"/>
    </source>
</evidence>
<dbReference type="Proteomes" id="UP000004994">
    <property type="component" value="Chromosome 9"/>
</dbReference>
<evidence type="ECO:0000256" key="7">
    <source>
        <dbReference type="SAM" id="Phobius"/>
    </source>
</evidence>
<comment type="subcellular location">
    <subcellularLocation>
        <location evidence="1">Cell membrane</location>
        <topology evidence="1">Single-pass membrane protein</topology>
    </subcellularLocation>
</comment>
<keyword evidence="2" id="KW-1003">Cell membrane</keyword>
<feature type="compositionally biased region" description="Basic and acidic residues" evidence="6">
    <location>
        <begin position="178"/>
        <end position="191"/>
    </location>
</feature>
<name>A0A3Q7HW64_SOLLC</name>
<keyword evidence="10" id="KW-1185">Reference proteome</keyword>
<dbReference type="InterPro" id="IPR002068">
    <property type="entry name" value="A-crystallin/Hsp20_dom"/>
</dbReference>
<dbReference type="Gene3D" id="2.60.40.790">
    <property type="match status" value="1"/>
</dbReference>
<dbReference type="PROSITE" id="PS01031">
    <property type="entry name" value="SHSP"/>
    <property type="match status" value="1"/>
</dbReference>
<evidence type="ECO:0000256" key="3">
    <source>
        <dbReference type="ARBA" id="ARBA00022821"/>
    </source>
</evidence>
<dbReference type="GO" id="GO:0006952">
    <property type="term" value="P:defense response"/>
    <property type="evidence" value="ECO:0007669"/>
    <property type="project" value="UniProtKB-KW"/>
</dbReference>
<dbReference type="InterPro" id="IPR008978">
    <property type="entry name" value="HSP20-like_chaperone"/>
</dbReference>
<feature type="transmembrane region" description="Helical" evidence="7">
    <location>
        <begin position="235"/>
        <end position="253"/>
    </location>
</feature>
<dbReference type="PANTHER" id="PTHR43670">
    <property type="entry name" value="HEAT SHOCK PROTEIN 26"/>
    <property type="match status" value="1"/>
</dbReference>
<dbReference type="PANTHER" id="PTHR43670:SF126">
    <property type="entry name" value="INACTIVE PROTEIN RESTRICTED TEV MOVEMENT 2-LIKE ISOFORM X1"/>
    <property type="match status" value="1"/>
</dbReference>
<proteinExistence type="inferred from homology"/>
<dbReference type="CDD" id="cd06464">
    <property type="entry name" value="ACD_sHsps-like"/>
    <property type="match status" value="1"/>
</dbReference>
<keyword evidence="7" id="KW-0472">Membrane</keyword>
<evidence type="ECO:0000256" key="1">
    <source>
        <dbReference type="ARBA" id="ARBA00004162"/>
    </source>
</evidence>
<evidence type="ECO:0000256" key="6">
    <source>
        <dbReference type="SAM" id="MobiDB-lite"/>
    </source>
</evidence>
<dbReference type="OMA" id="PNQVYED"/>
<feature type="region of interest" description="Disordered" evidence="6">
    <location>
        <begin position="122"/>
        <end position="208"/>
    </location>
</feature>
<dbReference type="AlphaFoldDB" id="A0A3Q7HW64"/>
<protein>
    <recommendedName>
        <fullName evidence="8">SHSP domain-containing protein</fullName>
    </recommendedName>
</protein>
<gene>
    <name evidence="9" type="primary">LOC101262846</name>
</gene>
<accession>A0A3Q7HW64</accession>